<dbReference type="STRING" id="1307839.L21SP5_00028"/>
<dbReference type="KEGG" id="blq:L21SP5_00028"/>
<sequence length="281" mass="31390">MKQTHSIKIHQQLVNLDRPYIMAVLNVTPDSFYEGSRVTPAGIEQRVAQIISEGADWIDVGGYSSRPGADDISPKTEKERLMPALDMLASEYPQYPVSVDTFRADVANWAIENYNVAIINDISGGHLDPEILEVAGQHGVPYIGMHMRGTPQNMQQQTHYDDILRELTLYFAQMSERASSAGISDLIIDPGFGFAKTIDDNYLLLQRLRELLVLKKPILVGMSRKSMIYKPLNIRPEDSLHGTIALHTIALQNGASIIRVHDVSPAYQMAAVVNKTQKQYD</sequence>
<evidence type="ECO:0000256" key="1">
    <source>
        <dbReference type="ARBA" id="ARBA00000012"/>
    </source>
</evidence>
<dbReference type="EC" id="2.5.1.15" evidence="4"/>
<keyword evidence="5 10" id="KW-0808">Transferase</keyword>
<proteinExistence type="predicted"/>
<dbReference type="Proteomes" id="UP000064893">
    <property type="component" value="Chromosome"/>
</dbReference>
<name>A0A0S2HUR8_9BACT</name>
<evidence type="ECO:0000313" key="10">
    <source>
        <dbReference type="EMBL" id="ALO13710.1"/>
    </source>
</evidence>
<dbReference type="InterPro" id="IPR045031">
    <property type="entry name" value="DHP_synth-like"/>
</dbReference>
<dbReference type="GO" id="GO:0046656">
    <property type="term" value="P:folic acid biosynthetic process"/>
    <property type="evidence" value="ECO:0007669"/>
    <property type="project" value="UniProtKB-KW"/>
</dbReference>
<comment type="cofactor">
    <cofactor evidence="2">
        <name>Mg(2+)</name>
        <dbReference type="ChEBI" id="CHEBI:18420"/>
    </cofactor>
</comment>
<evidence type="ECO:0000256" key="7">
    <source>
        <dbReference type="ARBA" id="ARBA00022842"/>
    </source>
</evidence>
<dbReference type="SUPFAM" id="SSF51717">
    <property type="entry name" value="Dihydropteroate synthetase-like"/>
    <property type="match status" value="1"/>
</dbReference>
<organism evidence="10 11">
    <name type="scientific">Salinivirga cyanobacteriivorans</name>
    <dbReference type="NCBI Taxonomy" id="1307839"/>
    <lineage>
        <taxon>Bacteria</taxon>
        <taxon>Pseudomonadati</taxon>
        <taxon>Bacteroidota</taxon>
        <taxon>Bacteroidia</taxon>
        <taxon>Bacteroidales</taxon>
        <taxon>Salinivirgaceae</taxon>
        <taxon>Salinivirga</taxon>
    </lineage>
</organism>
<dbReference type="GO" id="GO:0004156">
    <property type="term" value="F:dihydropteroate synthase activity"/>
    <property type="evidence" value="ECO:0007669"/>
    <property type="project" value="UniProtKB-EC"/>
</dbReference>
<evidence type="ECO:0000256" key="4">
    <source>
        <dbReference type="ARBA" id="ARBA00012458"/>
    </source>
</evidence>
<dbReference type="NCBIfam" id="TIGR01496">
    <property type="entry name" value="DHPS"/>
    <property type="match status" value="1"/>
</dbReference>
<protein>
    <recommendedName>
        <fullName evidence="4">dihydropteroate synthase</fullName>
        <ecNumber evidence="4">2.5.1.15</ecNumber>
    </recommendedName>
</protein>
<feature type="domain" description="Pterin-binding" evidence="9">
    <location>
        <begin position="19"/>
        <end position="271"/>
    </location>
</feature>
<dbReference type="EMBL" id="CP013118">
    <property type="protein sequence ID" value="ALO13710.1"/>
    <property type="molecule type" value="Genomic_DNA"/>
</dbReference>
<dbReference type="PROSITE" id="PS50972">
    <property type="entry name" value="PTERIN_BINDING"/>
    <property type="match status" value="1"/>
</dbReference>
<dbReference type="OrthoDB" id="9811744at2"/>
<keyword evidence="6" id="KW-0479">Metal-binding</keyword>
<dbReference type="RefSeq" id="WP_057951349.1">
    <property type="nucleotide sequence ID" value="NZ_CP013118.1"/>
</dbReference>
<dbReference type="PANTHER" id="PTHR20941:SF1">
    <property type="entry name" value="FOLIC ACID SYNTHESIS PROTEIN FOL1"/>
    <property type="match status" value="1"/>
</dbReference>
<dbReference type="PANTHER" id="PTHR20941">
    <property type="entry name" value="FOLATE SYNTHESIS PROTEINS"/>
    <property type="match status" value="1"/>
</dbReference>
<dbReference type="InterPro" id="IPR006390">
    <property type="entry name" value="DHP_synth_dom"/>
</dbReference>
<evidence type="ECO:0000256" key="2">
    <source>
        <dbReference type="ARBA" id="ARBA00001946"/>
    </source>
</evidence>
<dbReference type="InterPro" id="IPR011005">
    <property type="entry name" value="Dihydropteroate_synth-like_sf"/>
</dbReference>
<keyword evidence="11" id="KW-1185">Reference proteome</keyword>
<dbReference type="PATRIC" id="fig|1307839.3.peg.27"/>
<dbReference type="AlphaFoldDB" id="A0A0S2HUR8"/>
<keyword evidence="7" id="KW-0460">Magnesium</keyword>
<dbReference type="CDD" id="cd00739">
    <property type="entry name" value="DHPS"/>
    <property type="match status" value="1"/>
</dbReference>
<evidence type="ECO:0000256" key="3">
    <source>
        <dbReference type="ARBA" id="ARBA00004763"/>
    </source>
</evidence>
<gene>
    <name evidence="10" type="primary">folP</name>
    <name evidence="10" type="ORF">L21SP5_00028</name>
</gene>
<dbReference type="GO" id="GO:0005829">
    <property type="term" value="C:cytosol"/>
    <property type="evidence" value="ECO:0007669"/>
    <property type="project" value="TreeGrafter"/>
</dbReference>
<accession>A0A0S2HUR8</accession>
<dbReference type="Gene3D" id="3.20.20.20">
    <property type="entry name" value="Dihydropteroate synthase-like"/>
    <property type="match status" value="1"/>
</dbReference>
<dbReference type="Pfam" id="PF00809">
    <property type="entry name" value="Pterin_bind"/>
    <property type="match status" value="1"/>
</dbReference>
<evidence type="ECO:0000256" key="6">
    <source>
        <dbReference type="ARBA" id="ARBA00022723"/>
    </source>
</evidence>
<dbReference type="InterPro" id="IPR000489">
    <property type="entry name" value="Pterin-binding_dom"/>
</dbReference>
<comment type="pathway">
    <text evidence="3">Cofactor biosynthesis; tetrahydrofolate biosynthesis; 7,8-dihydrofolate from 2-amino-4-hydroxy-6-hydroxymethyl-7,8-dihydropteridine diphosphate and 4-aminobenzoate: step 1/2.</text>
</comment>
<evidence type="ECO:0000256" key="8">
    <source>
        <dbReference type="ARBA" id="ARBA00022909"/>
    </source>
</evidence>
<keyword evidence="8" id="KW-0289">Folate biosynthesis</keyword>
<dbReference type="GO" id="GO:0046872">
    <property type="term" value="F:metal ion binding"/>
    <property type="evidence" value="ECO:0007669"/>
    <property type="project" value="UniProtKB-KW"/>
</dbReference>
<evidence type="ECO:0000256" key="5">
    <source>
        <dbReference type="ARBA" id="ARBA00022679"/>
    </source>
</evidence>
<evidence type="ECO:0000313" key="11">
    <source>
        <dbReference type="Proteomes" id="UP000064893"/>
    </source>
</evidence>
<reference evidence="10 11" key="1">
    <citation type="submission" date="2015-11" db="EMBL/GenBank/DDBJ databases">
        <title>Description and complete genome sequence of a novel strain predominating in hypersaline microbial mats and representing a new family of the Bacteriodetes phylum.</title>
        <authorList>
            <person name="Spring S."/>
            <person name="Bunk B."/>
            <person name="Sproer C."/>
            <person name="Klenk H.-P."/>
        </authorList>
    </citation>
    <scope>NUCLEOTIDE SEQUENCE [LARGE SCALE GENOMIC DNA]</scope>
    <source>
        <strain evidence="10 11">L21-Spi-D4</strain>
    </source>
</reference>
<evidence type="ECO:0000259" key="9">
    <source>
        <dbReference type="PROSITE" id="PS50972"/>
    </source>
</evidence>
<comment type="catalytic activity">
    <reaction evidence="1">
        <text>(7,8-dihydropterin-6-yl)methyl diphosphate + 4-aminobenzoate = 7,8-dihydropteroate + diphosphate</text>
        <dbReference type="Rhea" id="RHEA:19949"/>
        <dbReference type="ChEBI" id="CHEBI:17836"/>
        <dbReference type="ChEBI" id="CHEBI:17839"/>
        <dbReference type="ChEBI" id="CHEBI:33019"/>
        <dbReference type="ChEBI" id="CHEBI:72950"/>
        <dbReference type="EC" id="2.5.1.15"/>
    </reaction>
</comment>
<dbReference type="GO" id="GO:0046654">
    <property type="term" value="P:tetrahydrofolate biosynthetic process"/>
    <property type="evidence" value="ECO:0007669"/>
    <property type="project" value="TreeGrafter"/>
</dbReference>